<sequence length="436" mass="48909">MKVMILATLAAIAFAAPVRAQPAPISDQDISNAYIYLLGRLMVTRQQQLDFQEGFKWNELRHRKPGAVDWPNPNLDVAYSEAWVAVDEESCTIVTVPKVEGRYYTVQVLNGWGETLANINERVFPNRPSGEFALCLRGAKATLPTEVVRIDLPVKHSRILSRVELGDDWDKAVALQHQFTLRATGNPALPDIPRTPIFELEQFPGVEAFDAAEAALDSEPDINPGLEAMQERTRAIARAAKEQPERGRIDQVIREQAFAEIAKAGTRIGHGTVQNGWARPGVVGEYGIDYLTRTLVNYRGIWANVKPEVLYYRGGNDSTGAELNGDNVYTLTFPKDELPSRFANYFWSVIAVDSTRFRVLPNPRNRYLLNRETKPEYNADGSLTLYFADQKPSDAPDGNWLPTPKGTVYRLTFRYYGPTEGVANGTYYPPALRRMN</sequence>
<evidence type="ECO:0000313" key="5">
    <source>
        <dbReference type="Proteomes" id="UP000254925"/>
    </source>
</evidence>
<dbReference type="Gene3D" id="2.60.120.600">
    <property type="entry name" value="Domain of unknown function DUF1214, C-terminal domain"/>
    <property type="match status" value="1"/>
</dbReference>
<accession>A0A370HAB3</accession>
<dbReference type="AlphaFoldDB" id="A0A370HAB3"/>
<evidence type="ECO:0000259" key="3">
    <source>
        <dbReference type="Pfam" id="PF06863"/>
    </source>
</evidence>
<dbReference type="Pfam" id="PF06742">
    <property type="entry name" value="DUF1214"/>
    <property type="match status" value="1"/>
</dbReference>
<comment type="caution">
    <text evidence="4">The sequence shown here is derived from an EMBL/GenBank/DDBJ whole genome shotgun (WGS) entry which is preliminary data.</text>
</comment>
<dbReference type="RefSeq" id="WP_114772595.1">
    <property type="nucleotide sequence ID" value="NZ_QQBB01000013.1"/>
</dbReference>
<dbReference type="Proteomes" id="UP000254925">
    <property type="component" value="Unassembled WGS sequence"/>
</dbReference>
<dbReference type="InterPro" id="IPR037049">
    <property type="entry name" value="DUF1214_C_sf"/>
</dbReference>
<dbReference type="SUPFAM" id="SSF160935">
    <property type="entry name" value="VPA0735-like"/>
    <property type="match status" value="1"/>
</dbReference>
<feature type="domain" description="DUF1214" evidence="2">
    <location>
        <begin position="309"/>
        <end position="419"/>
    </location>
</feature>
<dbReference type="PANTHER" id="PTHR36509">
    <property type="entry name" value="BLL3101 PROTEIN"/>
    <property type="match status" value="1"/>
</dbReference>
<organism evidence="4 5">
    <name type="scientific">Microvirga subterranea</name>
    <dbReference type="NCBI Taxonomy" id="186651"/>
    <lineage>
        <taxon>Bacteria</taxon>
        <taxon>Pseudomonadati</taxon>
        <taxon>Pseudomonadota</taxon>
        <taxon>Alphaproteobacteria</taxon>
        <taxon>Hyphomicrobiales</taxon>
        <taxon>Methylobacteriaceae</taxon>
        <taxon>Microvirga</taxon>
    </lineage>
</organism>
<evidence type="ECO:0008006" key="6">
    <source>
        <dbReference type="Google" id="ProtNLM"/>
    </source>
</evidence>
<dbReference type="InterPro" id="IPR010621">
    <property type="entry name" value="DUF1214"/>
</dbReference>
<dbReference type="Pfam" id="PF06863">
    <property type="entry name" value="DUF1254"/>
    <property type="match status" value="1"/>
</dbReference>
<dbReference type="InterPro" id="IPR010679">
    <property type="entry name" value="DUF1254"/>
</dbReference>
<gene>
    <name evidence="4" type="ORF">DES45_11319</name>
</gene>
<protein>
    <recommendedName>
        <fullName evidence="6">DUF1254 domain-containing protein</fullName>
    </recommendedName>
</protein>
<dbReference type="PANTHER" id="PTHR36509:SF2">
    <property type="entry name" value="BLL3101 PROTEIN"/>
    <property type="match status" value="1"/>
</dbReference>
<evidence type="ECO:0000256" key="1">
    <source>
        <dbReference type="SAM" id="SignalP"/>
    </source>
</evidence>
<evidence type="ECO:0000313" key="4">
    <source>
        <dbReference type="EMBL" id="RDI53598.1"/>
    </source>
</evidence>
<keyword evidence="5" id="KW-1185">Reference proteome</keyword>
<reference evidence="4 5" key="1">
    <citation type="submission" date="2018-07" db="EMBL/GenBank/DDBJ databases">
        <title>Genomic Encyclopedia of Type Strains, Phase IV (KMG-IV): sequencing the most valuable type-strain genomes for metagenomic binning, comparative biology and taxonomic classification.</title>
        <authorList>
            <person name="Goeker M."/>
        </authorList>
    </citation>
    <scope>NUCLEOTIDE SEQUENCE [LARGE SCALE GENOMIC DNA]</scope>
    <source>
        <strain evidence="4 5">DSM 14364</strain>
    </source>
</reference>
<feature type="domain" description="DUF1254" evidence="3">
    <location>
        <begin position="58"/>
        <end position="182"/>
    </location>
</feature>
<feature type="signal peptide" evidence="1">
    <location>
        <begin position="1"/>
        <end position="20"/>
    </location>
</feature>
<name>A0A370HAB3_9HYPH</name>
<evidence type="ECO:0000259" key="2">
    <source>
        <dbReference type="Pfam" id="PF06742"/>
    </source>
</evidence>
<feature type="chain" id="PRO_5017042790" description="DUF1254 domain-containing protein" evidence="1">
    <location>
        <begin position="21"/>
        <end position="436"/>
    </location>
</feature>
<dbReference type="Gene3D" id="2.60.40.1610">
    <property type="entry name" value="Domain of unknown function DUF1254"/>
    <property type="match status" value="1"/>
</dbReference>
<dbReference type="OrthoDB" id="9777345at2"/>
<dbReference type="InterPro" id="IPR037050">
    <property type="entry name" value="DUF1254_sf"/>
</dbReference>
<proteinExistence type="predicted"/>
<dbReference type="EMBL" id="QQBB01000013">
    <property type="protein sequence ID" value="RDI53598.1"/>
    <property type="molecule type" value="Genomic_DNA"/>
</dbReference>
<keyword evidence="1" id="KW-0732">Signal</keyword>